<feature type="region of interest" description="Disordered" evidence="1">
    <location>
        <begin position="26"/>
        <end position="50"/>
    </location>
</feature>
<dbReference type="EMBL" id="LQYT01000065">
    <property type="protein sequence ID" value="KYD16138.1"/>
    <property type="molecule type" value="Genomic_DNA"/>
</dbReference>
<comment type="caution">
    <text evidence="2">The sequence shown here is derived from an EMBL/GenBank/DDBJ whole genome shotgun (WGS) entry which is preliminary data.</text>
</comment>
<name>A0A150LV24_9BACI</name>
<proteinExistence type="predicted"/>
<evidence type="ECO:0000256" key="1">
    <source>
        <dbReference type="SAM" id="MobiDB-lite"/>
    </source>
</evidence>
<gene>
    <name evidence="2" type="ORF">B4135_2647</name>
</gene>
<dbReference type="Proteomes" id="UP000075683">
    <property type="component" value="Unassembled WGS sequence"/>
</dbReference>
<organism evidence="2 3">
    <name type="scientific">Caldibacillus debilis</name>
    <dbReference type="NCBI Taxonomy" id="301148"/>
    <lineage>
        <taxon>Bacteria</taxon>
        <taxon>Bacillati</taxon>
        <taxon>Bacillota</taxon>
        <taxon>Bacilli</taxon>
        <taxon>Bacillales</taxon>
        <taxon>Bacillaceae</taxon>
        <taxon>Caldibacillus</taxon>
    </lineage>
</organism>
<sequence>MGPGMVLEKLSSSIVPPIRFPVKWTDRKRPGFPTRGKDGALVGSGNVDRG</sequence>
<accession>A0A150LV24</accession>
<evidence type="ECO:0000313" key="3">
    <source>
        <dbReference type="Proteomes" id="UP000075683"/>
    </source>
</evidence>
<protein>
    <submittedName>
        <fullName evidence="2">Uncharacterized protein</fullName>
    </submittedName>
</protein>
<dbReference type="STRING" id="301148.B4135_2647"/>
<evidence type="ECO:0000313" key="2">
    <source>
        <dbReference type="EMBL" id="KYD16138.1"/>
    </source>
</evidence>
<reference evidence="2 3" key="1">
    <citation type="submission" date="2016-01" db="EMBL/GenBank/DDBJ databases">
        <title>Draft Genome Sequences of Seven Thermophilic Sporeformers Isolated from Foods.</title>
        <authorList>
            <person name="Berendsen E.M."/>
            <person name="Wells-Bennik M.H."/>
            <person name="Krawcyk A.O."/>
            <person name="De Jong A."/>
            <person name="Holsappel S."/>
            <person name="Eijlander R.T."/>
            <person name="Kuipers O.P."/>
        </authorList>
    </citation>
    <scope>NUCLEOTIDE SEQUENCE [LARGE SCALE GENOMIC DNA]</scope>
    <source>
        <strain evidence="2 3">B4135</strain>
    </source>
</reference>
<dbReference type="AlphaFoldDB" id="A0A150LV24"/>